<dbReference type="AlphaFoldDB" id="A0A0S4QVG0"/>
<feature type="compositionally biased region" description="Basic residues" evidence="1">
    <location>
        <begin position="17"/>
        <end position="37"/>
    </location>
</feature>
<evidence type="ECO:0000313" key="3">
    <source>
        <dbReference type="EMBL" id="CUU59135.1"/>
    </source>
</evidence>
<keyword evidence="2" id="KW-0472">Membrane</keyword>
<evidence type="ECO:0000313" key="4">
    <source>
        <dbReference type="Proteomes" id="UP000198802"/>
    </source>
</evidence>
<protein>
    <submittedName>
        <fullName evidence="3">Uncharacterized protein</fullName>
    </submittedName>
</protein>
<keyword evidence="4" id="KW-1185">Reference proteome</keyword>
<reference evidence="4" key="1">
    <citation type="submission" date="2015-11" db="EMBL/GenBank/DDBJ databases">
        <authorList>
            <person name="Varghese N."/>
        </authorList>
    </citation>
    <scope>NUCLEOTIDE SEQUENCE [LARGE SCALE GENOMIC DNA]</scope>
    <source>
        <strain evidence="4">DSM 45899</strain>
    </source>
</reference>
<keyword evidence="2" id="KW-1133">Transmembrane helix</keyword>
<sequence length="117" mass="12339">MAENPNPRSGHPEPTRRARRAAFRGHHRPQTRRKRPNPPHVTTGRDSGPATVSRCVPLYEYPIYTPGAAVGISASTTAVLALFNGPTRAVLIAAVATSTLVGAGAVVVIGRLARAAR</sequence>
<organism evidence="3 4">
    <name type="scientific">Parafrankia irregularis</name>
    <dbReference type="NCBI Taxonomy" id="795642"/>
    <lineage>
        <taxon>Bacteria</taxon>
        <taxon>Bacillati</taxon>
        <taxon>Actinomycetota</taxon>
        <taxon>Actinomycetes</taxon>
        <taxon>Frankiales</taxon>
        <taxon>Frankiaceae</taxon>
        <taxon>Parafrankia</taxon>
    </lineage>
</organism>
<name>A0A0S4QVG0_9ACTN</name>
<proteinExistence type="predicted"/>
<feature type="transmembrane region" description="Helical" evidence="2">
    <location>
        <begin position="89"/>
        <end position="113"/>
    </location>
</feature>
<accession>A0A0S4QVG0</accession>
<feature type="region of interest" description="Disordered" evidence="1">
    <location>
        <begin position="1"/>
        <end position="52"/>
    </location>
</feature>
<feature type="transmembrane region" description="Helical" evidence="2">
    <location>
        <begin position="63"/>
        <end position="83"/>
    </location>
</feature>
<evidence type="ECO:0000256" key="1">
    <source>
        <dbReference type="SAM" id="MobiDB-lite"/>
    </source>
</evidence>
<dbReference type="Proteomes" id="UP000198802">
    <property type="component" value="Unassembled WGS sequence"/>
</dbReference>
<keyword evidence="2" id="KW-0812">Transmembrane</keyword>
<dbReference type="EMBL" id="FAOZ01000025">
    <property type="protein sequence ID" value="CUU59135.1"/>
    <property type="molecule type" value="Genomic_DNA"/>
</dbReference>
<evidence type="ECO:0000256" key="2">
    <source>
        <dbReference type="SAM" id="Phobius"/>
    </source>
</evidence>
<gene>
    <name evidence="3" type="ORF">Ga0074812_12524</name>
</gene>